<dbReference type="AlphaFoldDB" id="A0A7S1IH90"/>
<gene>
    <name evidence="1" type="ORF">EGYM00392_LOCUS23621</name>
</gene>
<proteinExistence type="predicted"/>
<reference evidence="1" key="1">
    <citation type="submission" date="2021-01" db="EMBL/GenBank/DDBJ databases">
        <authorList>
            <person name="Corre E."/>
            <person name="Pelletier E."/>
            <person name="Niang G."/>
            <person name="Scheremetjew M."/>
            <person name="Finn R."/>
            <person name="Kale V."/>
            <person name="Holt S."/>
            <person name="Cochrane G."/>
            <person name="Meng A."/>
            <person name="Brown T."/>
            <person name="Cohen L."/>
        </authorList>
    </citation>
    <scope>NUCLEOTIDE SEQUENCE</scope>
    <source>
        <strain evidence="1">NIES-381</strain>
    </source>
</reference>
<organism evidence="1">
    <name type="scientific">Eutreptiella gymnastica</name>
    <dbReference type="NCBI Taxonomy" id="73025"/>
    <lineage>
        <taxon>Eukaryota</taxon>
        <taxon>Discoba</taxon>
        <taxon>Euglenozoa</taxon>
        <taxon>Euglenida</taxon>
        <taxon>Spirocuta</taxon>
        <taxon>Euglenophyceae</taxon>
        <taxon>Eutreptiales</taxon>
        <taxon>Eutreptiaceae</taxon>
        <taxon>Eutreptiella</taxon>
    </lineage>
</organism>
<name>A0A7S1IH90_9EUGL</name>
<evidence type="ECO:0000313" key="1">
    <source>
        <dbReference type="EMBL" id="CAD9012520.1"/>
    </source>
</evidence>
<dbReference type="EMBL" id="HBGA01063624">
    <property type="protein sequence ID" value="CAD9012520.1"/>
    <property type="molecule type" value="Transcribed_RNA"/>
</dbReference>
<sequence length="102" mass="11057">MLPPVSKDEGSTAMTATLCPSDKRCIPSPSIIVDFPAPGAPLMPTLNDGRRCCNACTNNSSACCRCSRFADSTIVKAFPKARRFPLCILLKKSFESCERVQN</sequence>
<accession>A0A7S1IH90</accession>
<protein>
    <submittedName>
        <fullName evidence="1">Uncharacterized protein</fullName>
    </submittedName>
</protein>